<dbReference type="GO" id="GO:0000086">
    <property type="term" value="P:G2/M transition of mitotic cell cycle"/>
    <property type="evidence" value="ECO:0007669"/>
    <property type="project" value="TreeGrafter"/>
</dbReference>
<comment type="catalytic activity">
    <reaction evidence="8">
        <text>O-phospho-L-tyrosyl-[protein] + H2O = L-tyrosyl-[protein] + phosphate</text>
        <dbReference type="Rhea" id="RHEA:10684"/>
        <dbReference type="Rhea" id="RHEA-COMP:10136"/>
        <dbReference type="Rhea" id="RHEA-COMP:20101"/>
        <dbReference type="ChEBI" id="CHEBI:15377"/>
        <dbReference type="ChEBI" id="CHEBI:43474"/>
        <dbReference type="ChEBI" id="CHEBI:46858"/>
        <dbReference type="ChEBI" id="CHEBI:61978"/>
        <dbReference type="EC" id="3.1.3.48"/>
    </reaction>
</comment>
<dbReference type="Proteomes" id="UP000094801">
    <property type="component" value="Unassembled WGS sequence"/>
</dbReference>
<feature type="non-terminal residue" evidence="12">
    <location>
        <position position="700"/>
    </location>
</feature>
<dbReference type="Gene3D" id="3.40.250.10">
    <property type="entry name" value="Rhodanese-like domain"/>
    <property type="match status" value="1"/>
</dbReference>
<evidence type="ECO:0000313" key="13">
    <source>
        <dbReference type="Proteomes" id="UP000094801"/>
    </source>
</evidence>
<dbReference type="InterPro" id="IPR036873">
    <property type="entry name" value="Rhodanese-like_dom_sf"/>
</dbReference>
<keyword evidence="3" id="KW-0132">Cell division</keyword>
<dbReference type="GO" id="GO:0110032">
    <property type="term" value="P:positive regulation of G2/MI transition of meiotic cell cycle"/>
    <property type="evidence" value="ECO:0007669"/>
    <property type="project" value="TreeGrafter"/>
</dbReference>
<feature type="region of interest" description="Disordered" evidence="10">
    <location>
        <begin position="173"/>
        <end position="216"/>
    </location>
</feature>
<feature type="region of interest" description="Disordered" evidence="10">
    <location>
        <begin position="35"/>
        <end position="66"/>
    </location>
</feature>
<dbReference type="OrthoDB" id="26523at2759"/>
<gene>
    <name evidence="12" type="ORF">CANARDRAFT_180691</name>
</gene>
<dbReference type="SMART" id="SM00450">
    <property type="entry name" value="RHOD"/>
    <property type="match status" value="1"/>
</dbReference>
<dbReference type="Pfam" id="PF00581">
    <property type="entry name" value="Rhodanese"/>
    <property type="match status" value="1"/>
</dbReference>
<feature type="domain" description="Rhodanese" evidence="11">
    <location>
        <begin position="359"/>
        <end position="469"/>
    </location>
</feature>
<feature type="region of interest" description="Disordered" evidence="10">
    <location>
        <begin position="648"/>
        <end position="667"/>
    </location>
</feature>
<keyword evidence="13" id="KW-1185">Reference proteome</keyword>
<feature type="compositionally biased region" description="Polar residues" evidence="10">
    <location>
        <begin position="200"/>
        <end position="216"/>
    </location>
</feature>
<dbReference type="PROSITE" id="PS50206">
    <property type="entry name" value="RHODANESE_3"/>
    <property type="match status" value="1"/>
</dbReference>
<accession>A0A1E4T937</accession>
<dbReference type="AlphaFoldDB" id="A0A1E4T937"/>
<proteinExistence type="inferred from homology"/>
<evidence type="ECO:0000313" key="12">
    <source>
        <dbReference type="EMBL" id="ODV88262.1"/>
    </source>
</evidence>
<evidence type="ECO:0000256" key="1">
    <source>
        <dbReference type="ARBA" id="ARBA00011065"/>
    </source>
</evidence>
<dbReference type="InterPro" id="IPR001763">
    <property type="entry name" value="Rhodanese-like_dom"/>
</dbReference>
<dbReference type="SUPFAM" id="SSF52821">
    <property type="entry name" value="Rhodanese/Cell cycle control phosphatase"/>
    <property type="match status" value="1"/>
</dbReference>
<feature type="region of interest" description="Disordered" evidence="10">
    <location>
        <begin position="594"/>
        <end position="617"/>
    </location>
</feature>
<evidence type="ECO:0000256" key="10">
    <source>
        <dbReference type="SAM" id="MobiDB-lite"/>
    </source>
</evidence>
<dbReference type="FunFam" id="3.40.250.10:FF:000021">
    <property type="entry name" value="M-phase inducer phosphatase cdc-25.2"/>
    <property type="match status" value="1"/>
</dbReference>
<dbReference type="GO" id="GO:0004725">
    <property type="term" value="F:protein tyrosine phosphatase activity"/>
    <property type="evidence" value="ECO:0007669"/>
    <property type="project" value="UniProtKB-EC"/>
</dbReference>
<evidence type="ECO:0000256" key="3">
    <source>
        <dbReference type="ARBA" id="ARBA00022618"/>
    </source>
</evidence>
<protein>
    <recommendedName>
        <fullName evidence="9">M-phase inducer phosphatase</fullName>
        <ecNumber evidence="2">3.1.3.48</ecNumber>
    </recommendedName>
</protein>
<sequence length="700" mass="77846">MSPKVDSPTCSVLAADFSTNFHVNNSNFKTNNPKKILLPSMMNDENDEQDDGFNKENSPSSSLSNKGIFTFSRKHLRKTTSNASFKSNSLSSSFYHNRSISSSSIMFNQGVENVTNPNTQLKTLDISSISIPTPISERVKNIVNEQSKFSPETQAIISRNKLKKSFSLMNPQHNSFECSSSTSSSSASENEEDDSDTDQMADNNGMNPMNNVGSPLQQRNNRMLLNSTLRSKLQRATSMIQSHTDLNHDVSMSTISNSKITNHMRKPQLFKLSTSDIPNESNLNSLSAGTSQLTNNISGFSFDSHSTATQDFNSNNSIISKTSIKTFTVDGCTIPRINVDQFHDILLRFKVAKDSGPNVFDELVIIDCRFEYEFKGGHIDSALNVSSKQELENLLLNADVINKHPADFTSKSRKLLIFHCEFSSHRGPLMANSLRTWDRYLNKEHYPNLYYPDIVILEGGYKKFYEKFNGVHCYPLNYIEMDHPKYKAECEAQLDKLRRDSKMSLTRKNSFCSGMSTTSGGSSGNSSNSSVSSLGSLKKGFSTNSVLNFGGSTKTTIRSSNSISNLKNTSELGGFGNSNIDLDNLCDDSPVFTRTNTTTSTTTTTTTSSSSSSSLSSNLFKLPSLPTRHHLGVRSNTVASFNHHSQYYKSSSSSQSNTIEVKTPPHFPHLMKSRRTHIQEMSSKFTKKFEKHIDTPISKK</sequence>
<dbReference type="STRING" id="983967.A0A1E4T937"/>
<evidence type="ECO:0000256" key="7">
    <source>
        <dbReference type="ARBA" id="ARBA00023306"/>
    </source>
</evidence>
<evidence type="ECO:0000259" key="11">
    <source>
        <dbReference type="PROSITE" id="PS50206"/>
    </source>
</evidence>
<evidence type="ECO:0000256" key="8">
    <source>
        <dbReference type="ARBA" id="ARBA00051722"/>
    </source>
</evidence>
<dbReference type="PANTHER" id="PTHR10828:SF17">
    <property type="entry name" value="PROTEIN-TYROSINE-PHOSPHATASE"/>
    <property type="match status" value="1"/>
</dbReference>
<feature type="compositionally biased region" description="Low complexity" evidence="10">
    <location>
        <begin position="175"/>
        <end position="188"/>
    </location>
</feature>
<dbReference type="EC" id="3.1.3.48" evidence="2"/>
<evidence type="ECO:0000256" key="6">
    <source>
        <dbReference type="ARBA" id="ARBA00022912"/>
    </source>
</evidence>
<keyword evidence="4" id="KW-0498">Mitosis</keyword>
<dbReference type="EMBL" id="KV453847">
    <property type="protein sequence ID" value="ODV88262.1"/>
    <property type="molecule type" value="Genomic_DNA"/>
</dbReference>
<evidence type="ECO:0000256" key="2">
    <source>
        <dbReference type="ARBA" id="ARBA00013064"/>
    </source>
</evidence>
<evidence type="ECO:0000256" key="4">
    <source>
        <dbReference type="ARBA" id="ARBA00022776"/>
    </source>
</evidence>
<keyword evidence="5" id="KW-0378">Hydrolase</keyword>
<name>A0A1E4T937_9ASCO</name>
<dbReference type="GO" id="GO:0005634">
    <property type="term" value="C:nucleus"/>
    <property type="evidence" value="ECO:0007669"/>
    <property type="project" value="TreeGrafter"/>
</dbReference>
<feature type="compositionally biased region" description="Acidic residues" evidence="10">
    <location>
        <begin position="189"/>
        <end position="199"/>
    </location>
</feature>
<feature type="compositionally biased region" description="Low complexity" evidence="10">
    <location>
        <begin position="595"/>
        <end position="617"/>
    </location>
</feature>
<keyword evidence="7" id="KW-0131">Cell cycle</keyword>
<comment type="similarity">
    <text evidence="1">Belongs to the MPI phosphatase family.</text>
</comment>
<dbReference type="GO" id="GO:0005737">
    <property type="term" value="C:cytoplasm"/>
    <property type="evidence" value="ECO:0007669"/>
    <property type="project" value="TreeGrafter"/>
</dbReference>
<evidence type="ECO:0000256" key="5">
    <source>
        <dbReference type="ARBA" id="ARBA00022801"/>
    </source>
</evidence>
<reference evidence="13" key="1">
    <citation type="submission" date="2016-04" db="EMBL/GenBank/DDBJ databases">
        <title>Comparative genomics of biotechnologically important yeasts.</title>
        <authorList>
            <consortium name="DOE Joint Genome Institute"/>
            <person name="Riley R."/>
            <person name="Haridas S."/>
            <person name="Wolfe K.H."/>
            <person name="Lopes M.R."/>
            <person name="Hittinger C.T."/>
            <person name="Goker M."/>
            <person name="Salamov A."/>
            <person name="Wisecaver J."/>
            <person name="Long T.M."/>
            <person name="Aerts A.L."/>
            <person name="Barry K."/>
            <person name="Choi C."/>
            <person name="Clum A."/>
            <person name="Coughlan A.Y."/>
            <person name="Deshpande S."/>
            <person name="Douglass A.P."/>
            <person name="Hanson S.J."/>
            <person name="Klenk H.-P."/>
            <person name="Labutti K."/>
            <person name="Lapidus A."/>
            <person name="Lindquist E."/>
            <person name="Lipzen A."/>
            <person name="Meier-Kolthoff J.P."/>
            <person name="Ohm R.A."/>
            <person name="Otillar R.P."/>
            <person name="Pangilinan J."/>
            <person name="Peng Y."/>
            <person name="Rokas A."/>
            <person name="Rosa C.A."/>
            <person name="Scheuner C."/>
            <person name="Sibirny A.A."/>
            <person name="Slot J.C."/>
            <person name="Stielow J.B."/>
            <person name="Sun H."/>
            <person name="Kurtzman C.P."/>
            <person name="Blackwell M."/>
            <person name="Grigoriev I.V."/>
            <person name="Jeffries T.W."/>
        </authorList>
    </citation>
    <scope>NUCLEOTIDE SEQUENCE [LARGE SCALE GENOMIC DNA]</scope>
    <source>
        <strain evidence="13">NRRL YB-2248</strain>
    </source>
</reference>
<feature type="compositionally biased region" description="Polar residues" evidence="10">
    <location>
        <begin position="55"/>
        <end position="66"/>
    </location>
</feature>
<dbReference type="PANTHER" id="PTHR10828">
    <property type="entry name" value="M-PHASE INDUCER PHOSPHATASE DUAL SPECIFICITY PHOSPHATASE CDC25"/>
    <property type="match status" value="1"/>
</dbReference>
<dbReference type="GO" id="GO:0010971">
    <property type="term" value="P:positive regulation of G2/M transition of mitotic cell cycle"/>
    <property type="evidence" value="ECO:0007669"/>
    <property type="project" value="TreeGrafter"/>
</dbReference>
<evidence type="ECO:0000256" key="9">
    <source>
        <dbReference type="ARBA" id="ARBA00067190"/>
    </source>
</evidence>
<keyword evidence="6" id="KW-0904">Protein phosphatase</keyword>
<dbReference type="GO" id="GO:0051301">
    <property type="term" value="P:cell division"/>
    <property type="evidence" value="ECO:0007669"/>
    <property type="project" value="UniProtKB-KW"/>
</dbReference>
<organism evidence="12 13">
    <name type="scientific">[Candida] arabinofermentans NRRL YB-2248</name>
    <dbReference type="NCBI Taxonomy" id="983967"/>
    <lineage>
        <taxon>Eukaryota</taxon>
        <taxon>Fungi</taxon>
        <taxon>Dikarya</taxon>
        <taxon>Ascomycota</taxon>
        <taxon>Saccharomycotina</taxon>
        <taxon>Pichiomycetes</taxon>
        <taxon>Pichiales</taxon>
        <taxon>Pichiaceae</taxon>
        <taxon>Ogataea</taxon>
        <taxon>Ogataea/Candida clade</taxon>
    </lineage>
</organism>